<dbReference type="OrthoDB" id="2320933at2759"/>
<feature type="domain" description="DNA-directed DNA polymerase family A palm" evidence="2">
    <location>
        <begin position="912"/>
        <end position="1149"/>
    </location>
</feature>
<dbReference type="KEGG" id="pcot:PCOAH_00034310"/>
<feature type="region of interest" description="Disordered" evidence="1">
    <location>
        <begin position="688"/>
        <end position="716"/>
    </location>
</feature>
<dbReference type="PANTHER" id="PTHR10133:SF62">
    <property type="entry name" value="DNA POLYMERASE THETA"/>
    <property type="match status" value="1"/>
</dbReference>
<dbReference type="GO" id="GO:0003677">
    <property type="term" value="F:DNA binding"/>
    <property type="evidence" value="ECO:0007669"/>
    <property type="project" value="InterPro"/>
</dbReference>
<dbReference type="GO" id="GO:0006302">
    <property type="term" value="P:double-strand break repair"/>
    <property type="evidence" value="ECO:0007669"/>
    <property type="project" value="TreeGrafter"/>
</dbReference>
<dbReference type="PANTHER" id="PTHR10133">
    <property type="entry name" value="DNA POLYMERASE I"/>
    <property type="match status" value="1"/>
</dbReference>
<evidence type="ECO:0000313" key="3">
    <source>
        <dbReference type="EMBL" id="ANQ09068.1"/>
    </source>
</evidence>
<feature type="compositionally biased region" description="Basic and acidic residues" evidence="1">
    <location>
        <begin position="468"/>
        <end position="482"/>
    </location>
</feature>
<protein>
    <submittedName>
        <fullName evidence="3">DNA polymerase I</fullName>
    </submittedName>
</protein>
<keyword evidence="4" id="KW-1185">Reference proteome</keyword>
<dbReference type="Pfam" id="PF00476">
    <property type="entry name" value="DNA_pol_A"/>
    <property type="match status" value="2"/>
</dbReference>
<dbReference type="EMBL" id="CP016249">
    <property type="protein sequence ID" value="ANQ09068.1"/>
    <property type="molecule type" value="Genomic_DNA"/>
</dbReference>
<gene>
    <name evidence="3" type="ORF">PCOAH_00034310</name>
</gene>
<organism evidence="3 4">
    <name type="scientific">Plasmodium coatneyi</name>
    <dbReference type="NCBI Taxonomy" id="208452"/>
    <lineage>
        <taxon>Eukaryota</taxon>
        <taxon>Sar</taxon>
        <taxon>Alveolata</taxon>
        <taxon>Apicomplexa</taxon>
        <taxon>Aconoidasida</taxon>
        <taxon>Haemosporida</taxon>
        <taxon>Plasmodiidae</taxon>
        <taxon>Plasmodium</taxon>
    </lineage>
</organism>
<dbReference type="PRINTS" id="PR00868">
    <property type="entry name" value="DNAPOLI"/>
</dbReference>
<dbReference type="SUPFAM" id="SSF56672">
    <property type="entry name" value="DNA/RNA polymerases"/>
    <property type="match status" value="1"/>
</dbReference>
<dbReference type="SMART" id="SM00482">
    <property type="entry name" value="POLAc"/>
    <property type="match status" value="1"/>
</dbReference>
<evidence type="ECO:0000313" key="4">
    <source>
        <dbReference type="Proteomes" id="UP000092716"/>
    </source>
</evidence>
<dbReference type="VEuPathDB" id="PlasmoDB:PCOAH_00034310"/>
<name>A0A1B1E219_9APIC</name>
<feature type="compositionally biased region" description="Basic and acidic residues" evidence="1">
    <location>
        <begin position="208"/>
        <end position="223"/>
    </location>
</feature>
<accession>A0A1B1E219</accession>
<dbReference type="RefSeq" id="XP_019915763.1">
    <property type="nucleotide sequence ID" value="XM_020060225.1"/>
</dbReference>
<dbReference type="AlphaFoldDB" id="A0A1B1E219"/>
<feature type="compositionally biased region" description="Polar residues" evidence="1">
    <location>
        <begin position="483"/>
        <end position="496"/>
    </location>
</feature>
<dbReference type="Gene3D" id="1.20.1060.10">
    <property type="entry name" value="Taq DNA Polymerase, Chain T, domain 4"/>
    <property type="match status" value="1"/>
</dbReference>
<dbReference type="GO" id="GO:0006261">
    <property type="term" value="P:DNA-templated DNA replication"/>
    <property type="evidence" value="ECO:0007669"/>
    <property type="project" value="InterPro"/>
</dbReference>
<dbReference type="InterPro" id="IPR002298">
    <property type="entry name" value="DNA_polymerase_A"/>
</dbReference>
<sequence>MKLFSFLKRSHRHLGIHRNVHNGSYICRSNVRFFHTINYAHLANLVSRKRSNSDEASSLHALLSTLSKRRQSENSHYSAVNSHKGHTYHIGADHYQYKNILTRWKELVKIYISWFPEITEDKYKSKCFSLPTYLVIHVVIPGSDIAQIDTLQQFEEFNFDTLLKSIYRKGAHISDRDLHKYLPEGADHSVYNAEGGSSPNGGESIDEEGTHSLEEDNKGEDPNSAKNKSTKKKKKNDNSDSYDVHYVIGRNIGDAYNRVESVITKADVSELGVQVQDRTDQSDEAEAGGERNYFFSLNLLELKGNEADREILSRCMRGDFTETVDPMAKSEPNGDHHPHPFLFVVYDYKTLIHIFNNVKLEMPNIASVFDVYILSSLLQLVQRGEKLQNVFSAYATLSGGNILSMLNSTSVLELPTVESTRKCHFAIMPPEFSDIISGKYGIFGWGKYQKMKIKQERKKKGVSAGQKKGKDNRGISEGDSHDGATSTLPSAAQQTSRVRQNHFSFTRVQVSDQRSIKKLSFGNKRSLYEITEEDMISYCVSRNCCMMVLFHFLMDIFAKNLNLLNIYVKIEQPLILCISEIERRGIFLNRKKIEEIHQSCSNPLVYKEEIEHLCQCNINLNSSKQVASLIYGHLLDLTVSPNVEVVTKTGDAVPHAESVNYDYTVGRNKGGEPLSHIYDEFYQTEGTFEREKENRGVDATGSQLQSYGGTNKEDTMRRGAKLEKSNLLKNTITNGNYSGSVTEPSLVISKSEETKPFPQFNNTINEMRRSKSLQTNNKTLKLIVDEIERNELITEKEKEKIKKIISNVKLYRESKKLFQNYIENLPKFIQKETNKIHCNFNQIGASTGRLSCEHPNLQNIHSRFRCAVSLKRGGVDSGEVGSTDIEKDKLMTAGDPPGEMLTCEMSPHEGAPPDGENLITFDYKQMELFVMAYLSFDVQLLKMLQSGDVFVETAKVLFNTTQVTSELRRMTKTVIYGILYGQTENGLAKSLLISEGMASNLISNFFQVFPNVYKFMEMQKILLKHMNRVYTLIGRKRVIEPTVKNKYRISMNTPIQGCAADVMKFALLSCFRIMEHGRGRHGFSDFDGVHGPHREHNVHPTYRWPQDERLLEMNNVSANLLEENKPFLGATKLVLQVHDELLFESTRRATASIIRLFSPILEKAFYNLIHYTNACDRLVLLYDYMHDHISVQTYIHYLQLSNNGQTWDSYSCGPKDRYYNSSNKLNSIFEEFNFTLPIKVETGDYYKEFS</sequence>
<feature type="region of interest" description="Disordered" evidence="1">
    <location>
        <begin position="189"/>
        <end position="240"/>
    </location>
</feature>
<reference evidence="4" key="1">
    <citation type="submission" date="2016-06" db="EMBL/GenBank/DDBJ databases">
        <title>First high quality genome sequence of Plasmodium coatneyi using continuous long reads from single molecule, real-time sequencing.</title>
        <authorList>
            <person name="Chien J.-T."/>
            <person name="Pakala S.B."/>
            <person name="Geraldo J.A."/>
            <person name="Lapp S.A."/>
            <person name="Barnwell J.W."/>
            <person name="Kissinger J.C."/>
            <person name="Galinski M.R."/>
            <person name="Humphrey J.C."/>
        </authorList>
    </citation>
    <scope>NUCLEOTIDE SEQUENCE [LARGE SCALE GENOMIC DNA]</scope>
    <source>
        <strain evidence="4">Hackeri</strain>
    </source>
</reference>
<dbReference type="Proteomes" id="UP000092716">
    <property type="component" value="Chromosome 11"/>
</dbReference>
<feature type="region of interest" description="Disordered" evidence="1">
    <location>
        <begin position="456"/>
        <end position="496"/>
    </location>
</feature>
<proteinExistence type="predicted"/>
<evidence type="ECO:0000256" key="1">
    <source>
        <dbReference type="SAM" id="MobiDB-lite"/>
    </source>
</evidence>
<feature type="compositionally biased region" description="Polar residues" evidence="1">
    <location>
        <begin position="700"/>
        <end position="709"/>
    </location>
</feature>
<dbReference type="Gene3D" id="1.10.150.20">
    <property type="entry name" value="5' to 3' exonuclease, C-terminal subdomain"/>
    <property type="match status" value="1"/>
</dbReference>
<dbReference type="Gene3D" id="3.30.70.370">
    <property type="match status" value="1"/>
</dbReference>
<dbReference type="InterPro" id="IPR001098">
    <property type="entry name" value="DNA-dir_DNA_pol_A_palm_dom"/>
</dbReference>
<evidence type="ECO:0000259" key="2">
    <source>
        <dbReference type="SMART" id="SM00482"/>
    </source>
</evidence>
<dbReference type="GeneID" id="30910162"/>
<dbReference type="GO" id="GO:0003887">
    <property type="term" value="F:DNA-directed DNA polymerase activity"/>
    <property type="evidence" value="ECO:0007669"/>
    <property type="project" value="InterPro"/>
</dbReference>
<dbReference type="InterPro" id="IPR043502">
    <property type="entry name" value="DNA/RNA_pol_sf"/>
</dbReference>